<dbReference type="Gene3D" id="3.40.140.10">
    <property type="entry name" value="Cytidine Deaminase, domain 2"/>
    <property type="match status" value="1"/>
</dbReference>
<feature type="region of interest" description="Disordered" evidence="4">
    <location>
        <begin position="164"/>
        <end position="185"/>
    </location>
</feature>
<evidence type="ECO:0000313" key="7">
    <source>
        <dbReference type="Proteomes" id="UP001209570"/>
    </source>
</evidence>
<dbReference type="InterPro" id="IPR016192">
    <property type="entry name" value="APOBEC/CMP_deaminase_Zn-bd"/>
</dbReference>
<dbReference type="GO" id="GO:0008270">
    <property type="term" value="F:zinc ion binding"/>
    <property type="evidence" value="ECO:0007669"/>
    <property type="project" value="InterPro"/>
</dbReference>
<evidence type="ECO:0000256" key="2">
    <source>
        <dbReference type="ARBA" id="ARBA00022801"/>
    </source>
</evidence>
<evidence type="ECO:0000259" key="5">
    <source>
        <dbReference type="PROSITE" id="PS51747"/>
    </source>
</evidence>
<dbReference type="GO" id="GO:0002100">
    <property type="term" value="P:tRNA wobble adenosine to inosine editing"/>
    <property type="evidence" value="ECO:0007669"/>
    <property type="project" value="InterPro"/>
</dbReference>
<organism evidence="6 7">
    <name type="scientific">Pythium insidiosum</name>
    <name type="common">Pythiosis disease agent</name>
    <dbReference type="NCBI Taxonomy" id="114742"/>
    <lineage>
        <taxon>Eukaryota</taxon>
        <taxon>Sar</taxon>
        <taxon>Stramenopiles</taxon>
        <taxon>Oomycota</taxon>
        <taxon>Peronosporomycetes</taxon>
        <taxon>Pythiales</taxon>
        <taxon>Pythiaceae</taxon>
        <taxon>Pythium</taxon>
    </lineage>
</organism>
<protein>
    <recommendedName>
        <fullName evidence="5">CMP/dCMP-type deaminase domain-containing protein</fullName>
    </recommendedName>
</protein>
<dbReference type="Proteomes" id="UP001209570">
    <property type="component" value="Unassembled WGS sequence"/>
</dbReference>
<accession>A0AAD5LEK4</accession>
<dbReference type="InterPro" id="IPR016193">
    <property type="entry name" value="Cytidine_deaminase-like"/>
</dbReference>
<evidence type="ECO:0000256" key="1">
    <source>
        <dbReference type="ARBA" id="ARBA00022723"/>
    </source>
</evidence>
<name>A0AAD5LEK4_PYTIN</name>
<dbReference type="GO" id="GO:0052717">
    <property type="term" value="F:tRNA-specific adenosine-34 deaminase activity"/>
    <property type="evidence" value="ECO:0007669"/>
    <property type="project" value="UniProtKB-EC"/>
</dbReference>
<dbReference type="AlphaFoldDB" id="A0AAD5LEK4"/>
<evidence type="ECO:0000313" key="6">
    <source>
        <dbReference type="EMBL" id="KAJ0396752.1"/>
    </source>
</evidence>
<dbReference type="PANTHER" id="PTHR11079:SF149">
    <property type="entry name" value="TRNA-SPECIFIC ADENOSINE DEAMINASE 2"/>
    <property type="match status" value="1"/>
</dbReference>
<sequence>MQMQTQMLSSRLRLCWRAQGERALARGEVPVGCVFVYDGEVIAQASNRVNELYNATKHAEIVAIEAIAARFGDRTAAVLAESTLYVTCEPCIMCAGALSQVRLKRCYFGCHNDRFGGCSSVLSLHEKSAFPDSQHYHGFPCESGLLRDEAVALLKRFYEMDNPRVEDSKKRRKRGAAQDLASANE</sequence>
<evidence type="ECO:0000256" key="3">
    <source>
        <dbReference type="ARBA" id="ARBA00022833"/>
    </source>
</evidence>
<dbReference type="PANTHER" id="PTHR11079">
    <property type="entry name" value="CYTOSINE DEAMINASE FAMILY MEMBER"/>
    <property type="match status" value="1"/>
</dbReference>
<keyword evidence="1" id="KW-0479">Metal-binding</keyword>
<comment type="caution">
    <text evidence="6">The sequence shown here is derived from an EMBL/GenBank/DDBJ whole genome shotgun (WGS) entry which is preliminary data.</text>
</comment>
<dbReference type="PROSITE" id="PS00903">
    <property type="entry name" value="CYT_DCMP_DEAMINASES_1"/>
    <property type="match status" value="1"/>
</dbReference>
<feature type="domain" description="CMP/dCMP-type deaminase" evidence="5">
    <location>
        <begin position="7"/>
        <end position="120"/>
    </location>
</feature>
<dbReference type="PROSITE" id="PS51747">
    <property type="entry name" value="CYT_DCMP_DEAMINASES_2"/>
    <property type="match status" value="1"/>
</dbReference>
<reference evidence="6" key="1">
    <citation type="submission" date="2021-12" db="EMBL/GenBank/DDBJ databases">
        <title>Prjna785345.</title>
        <authorList>
            <person name="Rujirawat T."/>
            <person name="Krajaejun T."/>
        </authorList>
    </citation>
    <scope>NUCLEOTIDE SEQUENCE</scope>
    <source>
        <strain evidence="6">Pi057C3</strain>
    </source>
</reference>
<dbReference type="CDD" id="cd01285">
    <property type="entry name" value="nucleoside_deaminase"/>
    <property type="match status" value="1"/>
</dbReference>
<proteinExistence type="predicted"/>
<keyword evidence="3" id="KW-0862">Zinc</keyword>
<dbReference type="Pfam" id="PF00383">
    <property type="entry name" value="dCMP_cyt_deam_1"/>
    <property type="match status" value="1"/>
</dbReference>
<dbReference type="SUPFAM" id="SSF53927">
    <property type="entry name" value="Cytidine deaminase-like"/>
    <property type="match status" value="1"/>
</dbReference>
<evidence type="ECO:0000256" key="4">
    <source>
        <dbReference type="SAM" id="MobiDB-lite"/>
    </source>
</evidence>
<keyword evidence="7" id="KW-1185">Reference proteome</keyword>
<dbReference type="InterPro" id="IPR002125">
    <property type="entry name" value="CMP_dCMP_dom"/>
</dbReference>
<gene>
    <name evidence="6" type="ORF">P43SY_009707</name>
</gene>
<keyword evidence="2" id="KW-0378">Hydrolase</keyword>
<dbReference type="EMBL" id="JAKCXM010000281">
    <property type="protein sequence ID" value="KAJ0396752.1"/>
    <property type="molecule type" value="Genomic_DNA"/>
</dbReference>